<dbReference type="Proteomes" id="UP001516400">
    <property type="component" value="Unassembled WGS sequence"/>
</dbReference>
<keyword evidence="3" id="KW-1185">Reference proteome</keyword>
<proteinExistence type="predicted"/>
<dbReference type="PANTHER" id="PTHR46532:SF11">
    <property type="entry name" value="DYNEIN AXONEMAL HEAVY CHAIN 12"/>
    <property type="match status" value="1"/>
</dbReference>
<gene>
    <name evidence="2" type="ORF">HHI36_015613</name>
</gene>
<organism evidence="2 3">
    <name type="scientific">Cryptolaemus montrouzieri</name>
    <dbReference type="NCBI Taxonomy" id="559131"/>
    <lineage>
        <taxon>Eukaryota</taxon>
        <taxon>Metazoa</taxon>
        <taxon>Ecdysozoa</taxon>
        <taxon>Arthropoda</taxon>
        <taxon>Hexapoda</taxon>
        <taxon>Insecta</taxon>
        <taxon>Pterygota</taxon>
        <taxon>Neoptera</taxon>
        <taxon>Endopterygota</taxon>
        <taxon>Coleoptera</taxon>
        <taxon>Polyphaga</taxon>
        <taxon>Cucujiformia</taxon>
        <taxon>Coccinelloidea</taxon>
        <taxon>Coccinellidae</taxon>
        <taxon>Scymninae</taxon>
        <taxon>Scymnini</taxon>
        <taxon>Cryptolaemus</taxon>
    </lineage>
</organism>
<evidence type="ECO:0000259" key="1">
    <source>
        <dbReference type="Pfam" id="PF08385"/>
    </source>
</evidence>
<accession>A0ABD2N6Y1</accession>
<evidence type="ECO:0000313" key="2">
    <source>
        <dbReference type="EMBL" id="KAL3274197.1"/>
    </source>
</evidence>
<dbReference type="InterPro" id="IPR013594">
    <property type="entry name" value="Dynein_heavy_tail"/>
</dbReference>
<comment type="caution">
    <text evidence="2">The sequence shown here is derived from an EMBL/GenBank/DDBJ whole genome shotgun (WGS) entry which is preliminary data.</text>
</comment>
<reference evidence="2 3" key="1">
    <citation type="journal article" date="2021" name="BMC Biol.">
        <title>Horizontally acquired antibacterial genes associated with adaptive radiation of ladybird beetles.</title>
        <authorList>
            <person name="Li H.S."/>
            <person name="Tang X.F."/>
            <person name="Huang Y.H."/>
            <person name="Xu Z.Y."/>
            <person name="Chen M.L."/>
            <person name="Du X.Y."/>
            <person name="Qiu B.Y."/>
            <person name="Chen P.T."/>
            <person name="Zhang W."/>
            <person name="Slipinski A."/>
            <person name="Escalona H.E."/>
            <person name="Waterhouse R.M."/>
            <person name="Zwick A."/>
            <person name="Pang H."/>
        </authorList>
    </citation>
    <scope>NUCLEOTIDE SEQUENCE [LARGE SCALE GENOMIC DNA]</scope>
    <source>
        <strain evidence="2">SYSU2018</strain>
    </source>
</reference>
<dbReference type="Pfam" id="PF08385">
    <property type="entry name" value="DHC_N1"/>
    <property type="match status" value="1"/>
</dbReference>
<sequence>MSSILNTNLGNVLKLYFQEQLSHQEKYGQFILDKYMPPVAGSLRWMNSLCTRLNTQIDSFKTLQHPITQSQEAKDIYEKNEIIQSKIRDLQSKLFLEWIQVIPDQIEKNMKESLFKRDIQTKKIRLNFNPQLSAILREVHYLKLIDQDGIPEKALELEEKNETMRKFTEKLNSTITWYNKIRKTTRDVEYNLIATEISNIDSLIDKGQTQFSWNSQDIWDYMVNLHGLVENLQSHLEKSKTNLEEIRNALIPYARQPLFERRDGRKDTCLHIESREERVAKRFSEIKQEGDRIRFLLNENMHIFKMDQNACDPKWQKYIDYIDDIVFNYLYQCVGCR</sequence>
<protein>
    <recommendedName>
        <fullName evidence="1">Dynein heavy chain tail domain-containing protein</fullName>
    </recommendedName>
</protein>
<dbReference type="InterPro" id="IPR026983">
    <property type="entry name" value="DHC"/>
</dbReference>
<dbReference type="PANTHER" id="PTHR46532">
    <property type="entry name" value="MALE FERTILITY FACTOR KL5"/>
    <property type="match status" value="1"/>
</dbReference>
<dbReference type="AlphaFoldDB" id="A0ABD2N6Y1"/>
<feature type="domain" description="Dynein heavy chain tail" evidence="1">
    <location>
        <begin position="15"/>
        <end position="221"/>
    </location>
</feature>
<evidence type="ECO:0000313" key="3">
    <source>
        <dbReference type="Proteomes" id="UP001516400"/>
    </source>
</evidence>
<dbReference type="EMBL" id="JABFTP020000062">
    <property type="protein sequence ID" value="KAL3274197.1"/>
    <property type="molecule type" value="Genomic_DNA"/>
</dbReference>
<name>A0ABD2N6Y1_9CUCU</name>